<gene>
    <name evidence="1" type="ORF">EOS_06160</name>
</gene>
<dbReference type="PATRIC" id="fig|908627.4.peg.1364"/>
<comment type="caution">
    <text evidence="1">The sequence shown here is derived from an EMBL/GenBank/DDBJ whole genome shotgun (WGS) entry which is preliminary data.</text>
</comment>
<proteinExistence type="predicted"/>
<dbReference type="Proteomes" id="UP000035963">
    <property type="component" value="Unassembled WGS sequence"/>
</dbReference>
<reference evidence="1 2" key="1">
    <citation type="journal article" date="2015" name="Genome Announc.">
        <title>Draft Genome Sequence of Burkholderia sp. Strain PML1(12), an Ectomycorrhizosphere-Inhabiting Bacterium with Effective Mineral-Weathering Ability.</title>
        <authorList>
            <person name="Uroz S."/>
            <person name="Oger P."/>
        </authorList>
    </citation>
    <scope>NUCLEOTIDE SEQUENCE [LARGE SCALE GENOMIC DNA]</scope>
    <source>
        <strain evidence="2">PML1(12)</strain>
    </source>
</reference>
<evidence type="ECO:0008006" key="3">
    <source>
        <dbReference type="Google" id="ProtNLM"/>
    </source>
</evidence>
<evidence type="ECO:0000313" key="2">
    <source>
        <dbReference type="Proteomes" id="UP000035963"/>
    </source>
</evidence>
<dbReference type="Gene3D" id="3.40.50.300">
    <property type="entry name" value="P-loop containing nucleotide triphosphate hydrolases"/>
    <property type="match status" value="1"/>
</dbReference>
<dbReference type="SUPFAM" id="SSF52540">
    <property type="entry name" value="P-loop containing nucleoside triphosphate hydrolases"/>
    <property type="match status" value="1"/>
</dbReference>
<name>A0A0J1D2Y1_9BURK</name>
<organism evidence="1 2">
    <name type="scientific">Caballeronia mineralivorans PML1(12)</name>
    <dbReference type="NCBI Taxonomy" id="908627"/>
    <lineage>
        <taxon>Bacteria</taxon>
        <taxon>Pseudomonadati</taxon>
        <taxon>Pseudomonadota</taxon>
        <taxon>Betaproteobacteria</taxon>
        <taxon>Burkholderiales</taxon>
        <taxon>Burkholderiaceae</taxon>
        <taxon>Caballeronia</taxon>
    </lineage>
</organism>
<sequence length="372" mass="43076">MQKTTPAKSPIFLHSLFRSGSTYLFEKFRHADQFYCYQEPCNEALIDLDIHPDGFLKSPDYDSRMLRHPTLTAPYFYEFHCIRDRLKGLFRKSFSYDEYFTGSRLPDAQKEYFDTLIEAAPKRPLLQFCRSAGRIEALKHEFGGTHIHLWREPRGQWWSYKISDYFDAATQATYNAFQLPAVLSKIRVLAGIRRFRGRSVNREIRFYRNHPMRSRESYLAFFGMWLYAFIEYERHTSETICINKLNDVDYRARVTRALALAGVGRLEFNDAKLANSMFSETEACFYESIENEVAQLFCACGYARSEVMAALSAGRTAMPPTPDSLVDTLQKEISQLRVLAFTHWDSPGACEYRIFPGALSTWRGLVRGLGNG</sequence>
<accession>A0A0J1D2Y1</accession>
<dbReference type="AlphaFoldDB" id="A0A0J1D2Y1"/>
<dbReference type="EMBL" id="AEJF01000054">
    <property type="protein sequence ID" value="KLU27082.1"/>
    <property type="molecule type" value="Genomic_DNA"/>
</dbReference>
<dbReference type="InterPro" id="IPR027417">
    <property type="entry name" value="P-loop_NTPase"/>
</dbReference>
<keyword evidence="2" id="KW-1185">Reference proteome</keyword>
<protein>
    <recommendedName>
        <fullName evidence="3">Sulfotransferase family protein</fullName>
    </recommendedName>
</protein>
<evidence type="ECO:0000313" key="1">
    <source>
        <dbReference type="EMBL" id="KLU27082.1"/>
    </source>
</evidence>